<evidence type="ECO:0000256" key="7">
    <source>
        <dbReference type="SAM" id="MobiDB-lite"/>
    </source>
</evidence>
<sequence>MDVHAYNHLLLRRAGDRITVHLVISEQLLSRYNIESHKNAKVWCQTRFYKNSRPPTKYVKGVARFLTHADDSLNYPKSTLGGLALSIPLYLETGLRAPRPRSPPGPSSTAAGEKSAVPDDGPTFHPFHVAFVRVFCPDGREEHIPIFYLTLFLALNEAVRHHASQKGPAPPLSTPGQDAGDTTSGAHGPRVDNFYPLTDILRDLDAKNDHSGLSPRARRPHDPATFLSNLLHPRHAQASGDTFRYHQALEEPGQFRGGKSVLPISKRRKPATPRAADPTPICAEDLPAGFGAFHAAETLHAITRERIYVFYYPTPAVPEGTGVIGSAVERLTNDELAQIDPLWVLKWEDSMYATIADDFINSLVGSLAVQRHALHQKLPVSIPAESAKDASAVVTAAFSEACALFHGLSSTAPPWSAPVPFRHRPTAWIRATVAAARGEKGGLWADVIPLWGQGCPVWGKKLASDAPVGGSPDWWVGLFSKSHIKNITCGTHSIGLVVDIRLAAWLILPGGFCIEGRFVLRPDHRDCIVQRHG</sequence>
<keyword evidence="9" id="KW-1185">Reference proteome</keyword>
<dbReference type="Proteomes" id="UP000214863">
    <property type="component" value="Segment"/>
</dbReference>
<dbReference type="InterPro" id="IPR007640">
    <property type="entry name" value="UL17-like"/>
</dbReference>
<keyword evidence="5" id="KW-0426">Late protein</keyword>
<organism evidence="8">
    <name type="scientific">Common bottlenose dolphin gammaherpesvirus 1 strain Sarasota</name>
    <dbReference type="NCBI Taxonomy" id="2022783"/>
    <lineage>
        <taxon>Viruses</taxon>
        <taxon>Duplodnaviria</taxon>
        <taxon>Heunggongvirae</taxon>
        <taxon>Peploviricota</taxon>
        <taxon>Herviviricetes</taxon>
        <taxon>Herpesvirales</taxon>
        <taxon>Orthoherpesviridae</taxon>
        <taxon>Gammaherpesvirinae</taxon>
        <taxon>Bossavirus</taxon>
        <taxon>Bossavirus delphinidgamma1</taxon>
        <taxon>Delphinid gammaherpesvirus 1</taxon>
    </lineage>
</organism>
<keyword evidence="4" id="KW-0946">Virion</keyword>
<proteinExistence type="predicted"/>
<dbReference type="KEGG" id="vg:33194245"/>
<evidence type="ECO:0000256" key="1">
    <source>
        <dbReference type="ARBA" id="ARBA00022561"/>
    </source>
</evidence>
<evidence type="ECO:0000256" key="6">
    <source>
        <dbReference type="ARBA" id="ARBA00023219"/>
    </source>
</evidence>
<name>A0A1Z1NEG1_9GAMA</name>
<dbReference type="OrthoDB" id="10123at10239"/>
<dbReference type="EMBL" id="KY965444">
    <property type="protein sequence ID" value="ARW78095.1"/>
    <property type="molecule type" value="Genomic_DNA"/>
</dbReference>
<keyword evidence="3" id="KW-1188">Viral release from host cell</keyword>
<protein>
    <submittedName>
        <fullName evidence="8">DNA packaging tegument protein UL17</fullName>
    </submittedName>
</protein>
<evidence type="ECO:0000313" key="8">
    <source>
        <dbReference type="EMBL" id="ARW78095.1"/>
    </source>
</evidence>
<dbReference type="GeneID" id="33194245"/>
<evidence type="ECO:0000256" key="4">
    <source>
        <dbReference type="ARBA" id="ARBA00022844"/>
    </source>
</evidence>
<feature type="compositionally biased region" description="Polar residues" evidence="7">
    <location>
        <begin position="174"/>
        <end position="185"/>
    </location>
</feature>
<evidence type="ECO:0000256" key="3">
    <source>
        <dbReference type="ARBA" id="ARBA00022612"/>
    </source>
</evidence>
<dbReference type="Pfam" id="PF04559">
    <property type="entry name" value="Herpes_UL17"/>
    <property type="match status" value="2"/>
</dbReference>
<feature type="region of interest" description="Disordered" evidence="7">
    <location>
        <begin position="164"/>
        <end position="192"/>
    </location>
</feature>
<feature type="region of interest" description="Disordered" evidence="7">
    <location>
        <begin position="96"/>
        <end position="119"/>
    </location>
</feature>
<reference evidence="8" key="1">
    <citation type="submission" date="2017-04" db="EMBL/GenBank/DDBJ databases">
        <title>Genome sequence of delphinid gammaherpesvirus 1 from an Atlantic bottlenose dolphin (Tursiops truncatus).</title>
        <authorList>
            <person name="Davison A.J."/>
            <person name="Subramaniam K."/>
            <person name="Kerr K."/>
            <person name="Jacob J.J."/>
            <person name="Landrau-Giovannetti N."/>
            <person name="Waltzek T.B."/>
        </authorList>
    </citation>
    <scope>NUCLEOTIDE SEQUENCE [LARGE SCALE GENOMIC DNA]</scope>
    <source>
        <strain evidence="8">Sarasota</strain>
    </source>
</reference>
<dbReference type="GO" id="GO:0051276">
    <property type="term" value="P:chromosome organization"/>
    <property type="evidence" value="ECO:0007669"/>
    <property type="project" value="InterPro"/>
</dbReference>
<gene>
    <name evidence="8" type="primary">ORF32</name>
</gene>
<keyword evidence="2" id="KW-1048">Host nucleus</keyword>
<keyword evidence="6" id="KW-0231">Viral genome packaging</keyword>
<dbReference type="RefSeq" id="YP_009388533.1">
    <property type="nucleotide sequence ID" value="NC_035117.1"/>
</dbReference>
<dbReference type="GO" id="GO:0019028">
    <property type="term" value="C:viral capsid"/>
    <property type="evidence" value="ECO:0007669"/>
    <property type="project" value="UniProtKB-KW"/>
</dbReference>
<keyword evidence="1" id="KW-0167">Capsid protein</keyword>
<evidence type="ECO:0000256" key="2">
    <source>
        <dbReference type="ARBA" id="ARBA00022562"/>
    </source>
</evidence>
<accession>A0A1Z1NEG1</accession>
<feature type="region of interest" description="Disordered" evidence="7">
    <location>
        <begin position="255"/>
        <end position="280"/>
    </location>
</feature>
<evidence type="ECO:0000313" key="9">
    <source>
        <dbReference type="Proteomes" id="UP000214863"/>
    </source>
</evidence>
<evidence type="ECO:0000256" key="5">
    <source>
        <dbReference type="ARBA" id="ARBA00022921"/>
    </source>
</evidence>